<feature type="compositionally biased region" description="Polar residues" evidence="1">
    <location>
        <begin position="27"/>
        <end position="41"/>
    </location>
</feature>
<feature type="compositionally biased region" description="Polar residues" evidence="1">
    <location>
        <begin position="1"/>
        <end position="13"/>
    </location>
</feature>
<dbReference type="Proteomes" id="UP000765509">
    <property type="component" value="Unassembled WGS sequence"/>
</dbReference>
<keyword evidence="3" id="KW-1185">Reference proteome</keyword>
<dbReference type="EMBL" id="AVOT02016947">
    <property type="protein sequence ID" value="MBW0502665.1"/>
    <property type="molecule type" value="Genomic_DNA"/>
</dbReference>
<comment type="caution">
    <text evidence="2">The sequence shown here is derived from an EMBL/GenBank/DDBJ whole genome shotgun (WGS) entry which is preliminary data.</text>
</comment>
<evidence type="ECO:0000256" key="1">
    <source>
        <dbReference type="SAM" id="MobiDB-lite"/>
    </source>
</evidence>
<feature type="compositionally biased region" description="Basic and acidic residues" evidence="1">
    <location>
        <begin position="44"/>
        <end position="53"/>
    </location>
</feature>
<evidence type="ECO:0000313" key="2">
    <source>
        <dbReference type="EMBL" id="MBW0502665.1"/>
    </source>
</evidence>
<organism evidence="2 3">
    <name type="scientific">Austropuccinia psidii MF-1</name>
    <dbReference type="NCBI Taxonomy" id="1389203"/>
    <lineage>
        <taxon>Eukaryota</taxon>
        <taxon>Fungi</taxon>
        <taxon>Dikarya</taxon>
        <taxon>Basidiomycota</taxon>
        <taxon>Pucciniomycotina</taxon>
        <taxon>Pucciniomycetes</taxon>
        <taxon>Pucciniales</taxon>
        <taxon>Sphaerophragmiaceae</taxon>
        <taxon>Austropuccinia</taxon>
    </lineage>
</organism>
<feature type="region of interest" description="Disordered" evidence="1">
    <location>
        <begin position="1"/>
        <end position="53"/>
    </location>
</feature>
<accession>A0A9Q3DGJ9</accession>
<dbReference type="AlphaFoldDB" id="A0A9Q3DGJ9"/>
<protein>
    <submittedName>
        <fullName evidence="2">Uncharacterized protein</fullName>
    </submittedName>
</protein>
<name>A0A9Q3DGJ9_9BASI</name>
<proteinExistence type="predicted"/>
<reference evidence="2" key="1">
    <citation type="submission" date="2021-03" db="EMBL/GenBank/DDBJ databases">
        <title>Draft genome sequence of rust myrtle Austropuccinia psidii MF-1, a brazilian biotype.</title>
        <authorList>
            <person name="Quecine M.C."/>
            <person name="Pachon D.M.R."/>
            <person name="Bonatelli M.L."/>
            <person name="Correr F.H."/>
            <person name="Franceschini L.M."/>
            <person name="Leite T.F."/>
            <person name="Margarido G.R.A."/>
            <person name="Almeida C.A."/>
            <person name="Ferrarezi J.A."/>
            <person name="Labate C.A."/>
        </authorList>
    </citation>
    <scope>NUCLEOTIDE SEQUENCE</scope>
    <source>
        <strain evidence="2">MF-1</strain>
    </source>
</reference>
<sequence length="110" mass="12328">MESSIIQTSNQKNKGVPCQKEGGKQGRSPSSYYQQASSKPTSPRRGEEKEKELEEAIFPKLQYSKNPKRCHGQFLQPVQNLDGIQGQRGSKNETTPFLKEINFSPDAVNT</sequence>
<gene>
    <name evidence="2" type="ORF">O181_042380</name>
</gene>
<evidence type="ECO:0000313" key="3">
    <source>
        <dbReference type="Proteomes" id="UP000765509"/>
    </source>
</evidence>